<name>A0A6L2MUL9_TANCI</name>
<dbReference type="PANTHER" id="PTHR37984:SF5">
    <property type="entry name" value="PROTEIN NYNRIN-LIKE"/>
    <property type="match status" value="1"/>
</dbReference>
<dbReference type="InterPro" id="IPR043502">
    <property type="entry name" value="DNA/RNA_pol_sf"/>
</dbReference>
<gene>
    <name evidence="6" type="ORF">Tci_049498</name>
</gene>
<dbReference type="InterPro" id="IPR041577">
    <property type="entry name" value="RT_RNaseH_2"/>
</dbReference>
<feature type="domain" description="Reverse transcriptase/retrotransposon-derived protein RNase H-like" evidence="4">
    <location>
        <begin position="696"/>
        <end position="738"/>
    </location>
</feature>
<dbReference type="FunFam" id="3.30.70.270:FF:000020">
    <property type="entry name" value="Transposon Tf2-6 polyprotein-like Protein"/>
    <property type="match status" value="1"/>
</dbReference>
<dbReference type="InterPro" id="IPR043128">
    <property type="entry name" value="Rev_trsase/Diguanyl_cyclase"/>
</dbReference>
<evidence type="ECO:0000313" key="6">
    <source>
        <dbReference type="EMBL" id="GEU77520.1"/>
    </source>
</evidence>
<keyword evidence="6" id="KW-0548">Nucleotidyltransferase</keyword>
<organism evidence="6">
    <name type="scientific">Tanacetum cinerariifolium</name>
    <name type="common">Dalmatian daisy</name>
    <name type="synonym">Chrysanthemum cinerariifolium</name>
    <dbReference type="NCBI Taxonomy" id="118510"/>
    <lineage>
        <taxon>Eukaryota</taxon>
        <taxon>Viridiplantae</taxon>
        <taxon>Streptophyta</taxon>
        <taxon>Embryophyta</taxon>
        <taxon>Tracheophyta</taxon>
        <taxon>Spermatophyta</taxon>
        <taxon>Magnoliopsida</taxon>
        <taxon>eudicotyledons</taxon>
        <taxon>Gunneridae</taxon>
        <taxon>Pentapetalae</taxon>
        <taxon>asterids</taxon>
        <taxon>campanulids</taxon>
        <taxon>Asterales</taxon>
        <taxon>Asteraceae</taxon>
        <taxon>Asteroideae</taxon>
        <taxon>Anthemideae</taxon>
        <taxon>Anthemidinae</taxon>
        <taxon>Tanacetum</taxon>
    </lineage>
</organism>
<dbReference type="InterPro" id="IPR050951">
    <property type="entry name" value="Retrovirus_Pol_polyprotein"/>
</dbReference>
<dbReference type="GO" id="GO:0003887">
    <property type="term" value="F:DNA-directed DNA polymerase activity"/>
    <property type="evidence" value="ECO:0007669"/>
    <property type="project" value="UniProtKB-KW"/>
</dbReference>
<dbReference type="Pfam" id="PF17921">
    <property type="entry name" value="Integrase_H2C2"/>
    <property type="match status" value="1"/>
</dbReference>
<feature type="compositionally biased region" description="Polar residues" evidence="2">
    <location>
        <begin position="265"/>
        <end position="279"/>
    </location>
</feature>
<dbReference type="Pfam" id="PF03732">
    <property type="entry name" value="Retrotrans_gag"/>
    <property type="match status" value="1"/>
</dbReference>
<dbReference type="Pfam" id="PF17919">
    <property type="entry name" value="RT_RNaseH_2"/>
    <property type="match status" value="1"/>
</dbReference>
<keyword evidence="6" id="KW-0239">DNA-directed DNA polymerase</keyword>
<evidence type="ECO:0000259" key="5">
    <source>
        <dbReference type="Pfam" id="PF17921"/>
    </source>
</evidence>
<keyword evidence="6" id="KW-0808">Transferase</keyword>
<dbReference type="Gene3D" id="1.10.340.70">
    <property type="match status" value="1"/>
</dbReference>
<dbReference type="AlphaFoldDB" id="A0A6L2MUL9"/>
<proteinExistence type="predicted"/>
<feature type="region of interest" description="Disordered" evidence="2">
    <location>
        <begin position="264"/>
        <end position="283"/>
    </location>
</feature>
<feature type="domain" description="Retrotransposon gag" evidence="3">
    <location>
        <begin position="126"/>
        <end position="182"/>
    </location>
</feature>
<dbReference type="InterPro" id="IPR005162">
    <property type="entry name" value="Retrotrans_gag_dom"/>
</dbReference>
<comment type="caution">
    <text evidence="6">The sequence shown here is derived from an EMBL/GenBank/DDBJ whole genome shotgun (WGS) entry which is preliminary data.</text>
</comment>
<evidence type="ECO:0000259" key="4">
    <source>
        <dbReference type="Pfam" id="PF17919"/>
    </source>
</evidence>
<keyword evidence="1" id="KW-0511">Multifunctional enzyme</keyword>
<evidence type="ECO:0000256" key="2">
    <source>
        <dbReference type="SAM" id="MobiDB-lite"/>
    </source>
</evidence>
<dbReference type="Gene3D" id="3.30.70.270">
    <property type="match status" value="2"/>
</dbReference>
<sequence length="907" mass="102856">MATDGNGDPSVPDLQKIKELCQPTLNGRGVPKSVFPLLDNPELTIRRRPRVVPTLLNDFEMATDGNGDPSVPDLQNMEELCQSTLNGRGGPISPIAIQATNFGLKNDMIQQYQSEWVIDDALRLYLFPHSLTHHATAWFDRLPRNSITIFEQMAKMFLGKYFPPSMVTKLRNEITNFRQHPMSPTIGQTQNVYAAGAYNQGGNSNQLQGNCNLLSYRLNNYLGPTRGITKGKTNSSKDLVMVKTRLQLIKHWLIKPEVTKLGSASLDSSTDTVPHTNNESTKDVQPPVVQIETLIPNFKPVVALVVEPVEATKSWGDPGKFLIPCDFPRMDECLALADLGASINLMPLFLWNKLSLPELSPTYMTLELAKRSISPCKEYSQEVLRFFMNGNPTPSTEPIVSTSSPTLTAFGDSDFLLEETDAFLAIDDVQISPEIDESYYDLEGVILLLEEFLNNDPSSPPLPPQELKFVEPNNEKSSIDESPVVKLKDLPPHLEYAFLEGGDKLPVILDKDLKDEEKTALIKVLKSHKQALAWKLSDIKGINPEFYTHKILMEDGFKPAVQHQRRTPRSRKDHIHVSLWNVCLLSHAFWVIQCTGHVPKVMLKRCEDTNLCLNWEKSHSMVKESIVLGHMISKNEIEVDKAKVDVIAKLPHPTIVKGIRSFFGLAGFYRRFIQDFSKIAWLMTRLLDKDTPFFFSKEYIEAFQTLKKKLTEEPILVTPDWDLPFELICDASDFSIGVENLAADHISRLENPHQIVLDKKEINETFPLETLNMVSFRGDSSTSWFADFANYYARNFVVKGMSFHQKNKFFKNVKHCFWDDPFLFNIWADQVIQRCVHGQEAIDILKACYNGPTGGHHGPNYTAKKVFDFGFYWPTIYRDAHDLVKSCDACQRQGKISQRDEMPQNSI</sequence>
<dbReference type="PANTHER" id="PTHR37984">
    <property type="entry name" value="PROTEIN CBG26694"/>
    <property type="match status" value="1"/>
</dbReference>
<evidence type="ECO:0000259" key="3">
    <source>
        <dbReference type="Pfam" id="PF03732"/>
    </source>
</evidence>
<reference evidence="6" key="1">
    <citation type="journal article" date="2019" name="Sci. Rep.">
        <title>Draft genome of Tanacetum cinerariifolium, the natural source of mosquito coil.</title>
        <authorList>
            <person name="Yamashiro T."/>
            <person name="Shiraishi A."/>
            <person name="Satake H."/>
            <person name="Nakayama K."/>
        </authorList>
    </citation>
    <scope>NUCLEOTIDE SEQUENCE</scope>
</reference>
<dbReference type="EMBL" id="BKCJ010007491">
    <property type="protein sequence ID" value="GEU77520.1"/>
    <property type="molecule type" value="Genomic_DNA"/>
</dbReference>
<evidence type="ECO:0000256" key="1">
    <source>
        <dbReference type="ARBA" id="ARBA00023268"/>
    </source>
</evidence>
<protein>
    <submittedName>
        <fullName evidence="6">DNA-directed DNA polymerase</fullName>
    </submittedName>
</protein>
<dbReference type="SUPFAM" id="SSF56672">
    <property type="entry name" value="DNA/RNA polymerases"/>
    <property type="match status" value="1"/>
</dbReference>
<dbReference type="InterPro" id="IPR041588">
    <property type="entry name" value="Integrase_H2C2"/>
</dbReference>
<accession>A0A6L2MUL9</accession>
<feature type="domain" description="Integrase zinc-binding" evidence="5">
    <location>
        <begin position="842"/>
        <end position="893"/>
    </location>
</feature>